<accession>A0A147GQS3</accession>
<dbReference type="EMBL" id="LDSL01000102">
    <property type="protein sequence ID" value="KTT18388.1"/>
    <property type="molecule type" value="Genomic_DNA"/>
</dbReference>
<dbReference type="InterPro" id="IPR009057">
    <property type="entry name" value="Homeodomain-like_sf"/>
</dbReference>
<dbReference type="GO" id="GO:0003700">
    <property type="term" value="F:DNA-binding transcription factor activity"/>
    <property type="evidence" value="ECO:0007669"/>
    <property type="project" value="TreeGrafter"/>
</dbReference>
<dbReference type="InterPro" id="IPR001647">
    <property type="entry name" value="HTH_TetR"/>
</dbReference>
<keyword evidence="2 4" id="KW-0238">DNA-binding</keyword>
<feature type="compositionally biased region" description="Basic residues" evidence="5">
    <location>
        <begin position="228"/>
        <end position="237"/>
    </location>
</feature>
<name>A0A147GQS3_9BURK</name>
<dbReference type="InterPro" id="IPR050109">
    <property type="entry name" value="HTH-type_TetR-like_transc_reg"/>
</dbReference>
<dbReference type="PATRIC" id="fig|433924.3.peg.104"/>
<protein>
    <submittedName>
        <fullName evidence="7">TetR family transcriptional regulator</fullName>
    </submittedName>
</protein>
<dbReference type="PANTHER" id="PTHR30055">
    <property type="entry name" value="HTH-TYPE TRANSCRIPTIONAL REGULATOR RUTR"/>
    <property type="match status" value="1"/>
</dbReference>
<keyword evidence="1" id="KW-0805">Transcription regulation</keyword>
<sequence>MGSEPERHPVTPSSRPGRRSHAERSAQTRQRLISTAIELIGQHGFGQMSIHALARSAGLTSGAVQHHFESKAVLMMQVLDELLRSHIDAGALWPPAGLGPRERATRLLQTLWTLVYAEPRFLVAWNIYLGSRGQPEVLGHIAQARDAIDAQLSQGFFATFPELAGQPDREALMGVVFSTLRGLGLLELFADQGQPSASAPAQLALLAELIAGRCESAAGDRPDAPAKAARRRRASPD</sequence>
<evidence type="ECO:0000256" key="3">
    <source>
        <dbReference type="ARBA" id="ARBA00023163"/>
    </source>
</evidence>
<dbReference type="GO" id="GO:0000976">
    <property type="term" value="F:transcription cis-regulatory region binding"/>
    <property type="evidence" value="ECO:0007669"/>
    <property type="project" value="TreeGrafter"/>
</dbReference>
<evidence type="ECO:0000313" key="7">
    <source>
        <dbReference type="EMBL" id="KTT18388.1"/>
    </source>
</evidence>
<dbReference type="PRINTS" id="PR00455">
    <property type="entry name" value="HTHTETR"/>
</dbReference>
<evidence type="ECO:0000256" key="4">
    <source>
        <dbReference type="PROSITE-ProRule" id="PRU00335"/>
    </source>
</evidence>
<comment type="caution">
    <text evidence="7">The sequence shown here is derived from an EMBL/GenBank/DDBJ whole genome shotgun (WGS) entry which is preliminary data.</text>
</comment>
<dbReference type="Gene3D" id="1.10.357.10">
    <property type="entry name" value="Tetracycline Repressor, domain 2"/>
    <property type="match status" value="1"/>
</dbReference>
<evidence type="ECO:0000256" key="5">
    <source>
        <dbReference type="SAM" id="MobiDB-lite"/>
    </source>
</evidence>
<dbReference type="AlphaFoldDB" id="A0A147GQS3"/>
<dbReference type="SUPFAM" id="SSF46689">
    <property type="entry name" value="Homeodomain-like"/>
    <property type="match status" value="1"/>
</dbReference>
<feature type="DNA-binding region" description="H-T-H motif" evidence="4">
    <location>
        <begin position="49"/>
        <end position="68"/>
    </location>
</feature>
<dbReference type="OrthoDB" id="5816932at2"/>
<proteinExistence type="predicted"/>
<dbReference type="PANTHER" id="PTHR30055:SF234">
    <property type="entry name" value="HTH-TYPE TRANSCRIPTIONAL REGULATOR BETI"/>
    <property type="match status" value="1"/>
</dbReference>
<dbReference type="PROSITE" id="PS50977">
    <property type="entry name" value="HTH_TETR_2"/>
    <property type="match status" value="1"/>
</dbReference>
<keyword evidence="8" id="KW-1185">Reference proteome</keyword>
<feature type="region of interest" description="Disordered" evidence="5">
    <location>
        <begin position="1"/>
        <end position="27"/>
    </location>
</feature>
<feature type="region of interest" description="Disordered" evidence="5">
    <location>
        <begin position="217"/>
        <end position="237"/>
    </location>
</feature>
<evidence type="ECO:0000313" key="8">
    <source>
        <dbReference type="Proteomes" id="UP000072741"/>
    </source>
</evidence>
<feature type="domain" description="HTH tetR-type" evidence="6">
    <location>
        <begin position="26"/>
        <end position="86"/>
    </location>
</feature>
<dbReference type="Pfam" id="PF00440">
    <property type="entry name" value="TetR_N"/>
    <property type="match status" value="1"/>
</dbReference>
<keyword evidence="3" id="KW-0804">Transcription</keyword>
<evidence type="ECO:0000256" key="1">
    <source>
        <dbReference type="ARBA" id="ARBA00023015"/>
    </source>
</evidence>
<organism evidence="7 8">
    <name type="scientific">Pseudacidovorax intermedius</name>
    <dbReference type="NCBI Taxonomy" id="433924"/>
    <lineage>
        <taxon>Bacteria</taxon>
        <taxon>Pseudomonadati</taxon>
        <taxon>Pseudomonadota</taxon>
        <taxon>Betaproteobacteria</taxon>
        <taxon>Burkholderiales</taxon>
        <taxon>Comamonadaceae</taxon>
        <taxon>Pseudacidovorax</taxon>
    </lineage>
</organism>
<evidence type="ECO:0000259" key="6">
    <source>
        <dbReference type="PROSITE" id="PS50977"/>
    </source>
</evidence>
<evidence type="ECO:0000256" key="2">
    <source>
        <dbReference type="ARBA" id="ARBA00023125"/>
    </source>
</evidence>
<reference evidence="7 8" key="1">
    <citation type="journal article" date="2016" name="Front. Microbiol.">
        <title>Genomic Resource of Rice Seed Associated Bacteria.</title>
        <authorList>
            <person name="Midha S."/>
            <person name="Bansal K."/>
            <person name="Sharma S."/>
            <person name="Kumar N."/>
            <person name="Patil P.P."/>
            <person name="Chaudhry V."/>
            <person name="Patil P.B."/>
        </authorList>
    </citation>
    <scope>NUCLEOTIDE SEQUENCE [LARGE SCALE GENOMIC DNA]</scope>
    <source>
        <strain evidence="7 8">NS331</strain>
    </source>
</reference>
<dbReference type="Proteomes" id="UP000072741">
    <property type="component" value="Unassembled WGS sequence"/>
</dbReference>
<gene>
    <name evidence="7" type="ORF">NS331_16105</name>
</gene>